<evidence type="ECO:0000256" key="1">
    <source>
        <dbReference type="SAM" id="MobiDB-lite"/>
    </source>
</evidence>
<protein>
    <submittedName>
        <fullName evidence="2">Heat shock protein HSP 90-beta</fullName>
    </submittedName>
</protein>
<evidence type="ECO:0000313" key="3">
    <source>
        <dbReference type="Proteomes" id="UP000010556"/>
    </source>
</evidence>
<evidence type="ECO:0000313" key="2">
    <source>
        <dbReference type="EMBL" id="ELK23571.1"/>
    </source>
</evidence>
<proteinExistence type="predicted"/>
<accession>L5LCI3</accession>
<keyword evidence="3" id="KW-1185">Reference proteome</keyword>
<keyword evidence="2" id="KW-0346">Stress response</keyword>
<organism evidence="2 3">
    <name type="scientific">Myotis davidii</name>
    <name type="common">David's myotis</name>
    <dbReference type="NCBI Taxonomy" id="225400"/>
    <lineage>
        <taxon>Eukaryota</taxon>
        <taxon>Metazoa</taxon>
        <taxon>Chordata</taxon>
        <taxon>Craniata</taxon>
        <taxon>Vertebrata</taxon>
        <taxon>Euteleostomi</taxon>
        <taxon>Mammalia</taxon>
        <taxon>Eutheria</taxon>
        <taxon>Laurasiatheria</taxon>
        <taxon>Chiroptera</taxon>
        <taxon>Yangochiroptera</taxon>
        <taxon>Vespertilionidae</taxon>
        <taxon>Myotis</taxon>
    </lineage>
</organism>
<feature type="compositionally biased region" description="Gly residues" evidence="1">
    <location>
        <begin position="1"/>
        <end position="11"/>
    </location>
</feature>
<name>L5LCI3_MYODS</name>
<dbReference type="EMBL" id="KB113521">
    <property type="protein sequence ID" value="ELK23571.1"/>
    <property type="molecule type" value="Genomic_DNA"/>
</dbReference>
<feature type="region of interest" description="Disordered" evidence="1">
    <location>
        <begin position="1"/>
        <end position="39"/>
    </location>
</feature>
<dbReference type="AlphaFoldDB" id="L5LCI3"/>
<sequence length="108" mass="11830">MGMQITGGAGLGRNTSCPMGLREAPWRPSPNSSQPPFLGRLGCTPYPRFQANSSLLDRQTHANCIYRMIKLGLGIDEDEVTAEPSAAVPDEIHPPALRVMRMPLAWKK</sequence>
<dbReference type="Proteomes" id="UP000010556">
    <property type="component" value="Unassembled WGS sequence"/>
</dbReference>
<reference evidence="3" key="1">
    <citation type="journal article" date="2013" name="Science">
        <title>Comparative analysis of bat genomes provides insight into the evolution of flight and immunity.</title>
        <authorList>
            <person name="Zhang G."/>
            <person name="Cowled C."/>
            <person name="Shi Z."/>
            <person name="Huang Z."/>
            <person name="Bishop-Lilly K.A."/>
            <person name="Fang X."/>
            <person name="Wynne J.W."/>
            <person name="Xiong Z."/>
            <person name="Baker M.L."/>
            <person name="Zhao W."/>
            <person name="Tachedjian M."/>
            <person name="Zhu Y."/>
            <person name="Zhou P."/>
            <person name="Jiang X."/>
            <person name="Ng J."/>
            <person name="Yang L."/>
            <person name="Wu L."/>
            <person name="Xiao J."/>
            <person name="Feng Y."/>
            <person name="Chen Y."/>
            <person name="Sun X."/>
            <person name="Zhang Y."/>
            <person name="Marsh G.A."/>
            <person name="Crameri G."/>
            <person name="Broder C.C."/>
            <person name="Frey K.G."/>
            <person name="Wang L.F."/>
            <person name="Wang J."/>
        </authorList>
    </citation>
    <scope>NUCLEOTIDE SEQUENCE [LARGE SCALE GENOMIC DNA]</scope>
</reference>
<gene>
    <name evidence="2" type="ORF">MDA_GLEAN10001940</name>
</gene>